<dbReference type="InterPro" id="IPR021533">
    <property type="entry name" value="PepSY-like"/>
</dbReference>
<feature type="domain" description="Putative beta-lactamase-inhibitor-like PepSY-like" evidence="1">
    <location>
        <begin position="83"/>
        <end position="162"/>
    </location>
</feature>
<dbReference type="EMBL" id="RCNR01000047">
    <property type="protein sequence ID" value="MUH37663.1"/>
    <property type="molecule type" value="Genomic_DNA"/>
</dbReference>
<dbReference type="Pfam" id="PF11396">
    <property type="entry name" value="PepSY_like"/>
    <property type="match status" value="1"/>
</dbReference>
<gene>
    <name evidence="2" type="ORF">D9O36_17575</name>
</gene>
<evidence type="ECO:0000259" key="1">
    <source>
        <dbReference type="Pfam" id="PF11396"/>
    </source>
</evidence>
<evidence type="ECO:0000313" key="2">
    <source>
        <dbReference type="EMBL" id="MUH37663.1"/>
    </source>
</evidence>
<keyword evidence="3" id="KW-1185">Reference proteome</keyword>
<name>A0A7X2ZWF7_9FLAO</name>
<dbReference type="SUPFAM" id="SSF160574">
    <property type="entry name" value="BT0923-like"/>
    <property type="match status" value="1"/>
</dbReference>
<sequence length="167" mass="19077">MIMKMKKLIKNTPMKHTVKIPVIAMASFLTVFTSCSDDDDSNSNETYLSEAETPETIQTYITTHFGDNSIVETEKETENDLVSYDVRLSDNTSLEFNSDMDIVDIDGASKLPDTVLPEAIREYASTNYPNNFITDWELELNHQQVELDNDVELEFEMNGDFIRVDND</sequence>
<dbReference type="Gene3D" id="3.40.1420.30">
    <property type="match status" value="1"/>
</dbReference>
<dbReference type="Proteomes" id="UP000540519">
    <property type="component" value="Unassembled WGS sequence"/>
</dbReference>
<accession>A0A7X2ZWF7</accession>
<dbReference type="AlphaFoldDB" id="A0A7X2ZWF7"/>
<reference evidence="2 3" key="1">
    <citation type="journal article" date="2019" name="Mar. Drugs">
        <title>Comparative Genomics and CAZyme Genome Repertoires of Marine Zobellia amurskyensis KMM 3526(T) and Zobellia laminariae KMM 3676(T).</title>
        <authorList>
            <person name="Chernysheva N."/>
            <person name="Bystritskaya E."/>
            <person name="Stenkova A."/>
            <person name="Golovkin I."/>
            <person name="Nedashkovskaya O."/>
            <person name="Isaeva M."/>
        </authorList>
    </citation>
    <scope>NUCLEOTIDE SEQUENCE [LARGE SCALE GENOMIC DNA]</scope>
    <source>
        <strain evidence="2 3">KMM 3526</strain>
    </source>
</reference>
<organism evidence="2 3">
    <name type="scientific">Zobellia amurskyensis</name>
    <dbReference type="NCBI Taxonomy" id="248905"/>
    <lineage>
        <taxon>Bacteria</taxon>
        <taxon>Pseudomonadati</taxon>
        <taxon>Bacteroidota</taxon>
        <taxon>Flavobacteriia</taxon>
        <taxon>Flavobacteriales</taxon>
        <taxon>Flavobacteriaceae</taxon>
        <taxon>Zobellia</taxon>
    </lineage>
</organism>
<comment type="caution">
    <text evidence="2">The sequence shown here is derived from an EMBL/GenBank/DDBJ whole genome shotgun (WGS) entry which is preliminary data.</text>
</comment>
<dbReference type="PROSITE" id="PS51257">
    <property type="entry name" value="PROKAR_LIPOPROTEIN"/>
    <property type="match status" value="1"/>
</dbReference>
<proteinExistence type="predicted"/>
<protein>
    <recommendedName>
        <fullName evidence="1">Putative beta-lactamase-inhibitor-like PepSY-like domain-containing protein</fullName>
    </recommendedName>
</protein>
<evidence type="ECO:0000313" key="3">
    <source>
        <dbReference type="Proteomes" id="UP000540519"/>
    </source>
</evidence>